<dbReference type="EMBL" id="ABCS01000029">
    <property type="protein sequence ID" value="EDM78547.1"/>
    <property type="molecule type" value="Genomic_DNA"/>
</dbReference>
<evidence type="ECO:0000313" key="2">
    <source>
        <dbReference type="Proteomes" id="UP000005801"/>
    </source>
</evidence>
<dbReference type="STRING" id="391625.PPSIR1_14955"/>
<reference evidence="1 2" key="1">
    <citation type="submission" date="2007-06" db="EMBL/GenBank/DDBJ databases">
        <authorList>
            <person name="Shimkets L."/>
            <person name="Ferriera S."/>
            <person name="Johnson J."/>
            <person name="Kravitz S."/>
            <person name="Beeson K."/>
            <person name="Sutton G."/>
            <person name="Rogers Y.-H."/>
            <person name="Friedman R."/>
            <person name="Frazier M."/>
            <person name="Venter J.C."/>
        </authorList>
    </citation>
    <scope>NUCLEOTIDE SEQUENCE [LARGE SCALE GENOMIC DNA]</scope>
    <source>
        <strain evidence="1 2">SIR-1</strain>
    </source>
</reference>
<gene>
    <name evidence="1" type="ORF">PPSIR1_14955</name>
</gene>
<evidence type="ECO:0000313" key="1">
    <source>
        <dbReference type="EMBL" id="EDM78547.1"/>
    </source>
</evidence>
<accession>A6G6B8</accession>
<dbReference type="OrthoDB" id="5501215at2"/>
<sequence length="501" mass="52160">MISALVAALPACGTPTVDARAVWMDGLGEDGQRRLHVYDRGELRELDILGEEDPIDRVTLGPQGRGVLIRAGAQNAGWIDLRDGRRLPLELPSPSLEAVASVAFTARGTALSWTRLGTAVSDHLAVLPLGAGVDVGSSGGRVQPERIPGSFDWVLSAVGAPVVVAAELGPASASLHFVRYPESGTDPRVRRVAQVEDRMGPSGSLPDDPGLTTRCLAREACGTLASVSASGESVLARSSADGGSWQRFDLREGSIGGADGGLSSGPLALPPKLASEHAAGTLQLLLNVDGETSVWLGAGALHLWDERAPGDEGLRSVTMVDPPEYAWAPFADGTGVVFMSGAGAVVRVDALAGILETLNEEDTDCFFAGEAAFSPSGSWVAWSCVIPPGPGEQPGTELEPITQLVRVSRLRGLERFPGVPMVVLAIDEQGAILTHSVLSVLSDGVDEVNSVDVPRNLFALSGDGVLGRIDDLEPTPVPILTGDSTFGRYVQARSRIFGGPG</sequence>
<organism evidence="1 2">
    <name type="scientific">Plesiocystis pacifica SIR-1</name>
    <dbReference type="NCBI Taxonomy" id="391625"/>
    <lineage>
        <taxon>Bacteria</taxon>
        <taxon>Pseudomonadati</taxon>
        <taxon>Myxococcota</taxon>
        <taxon>Polyangia</taxon>
        <taxon>Nannocystales</taxon>
        <taxon>Nannocystaceae</taxon>
        <taxon>Plesiocystis</taxon>
    </lineage>
</organism>
<keyword evidence="2" id="KW-1185">Reference proteome</keyword>
<dbReference type="AlphaFoldDB" id="A6G6B8"/>
<proteinExistence type="predicted"/>
<dbReference type="SUPFAM" id="SSF82171">
    <property type="entry name" value="DPP6 N-terminal domain-like"/>
    <property type="match status" value="1"/>
</dbReference>
<name>A6G6B8_9BACT</name>
<protein>
    <submittedName>
        <fullName evidence="1">Uncharacterized protein</fullName>
    </submittedName>
</protein>
<dbReference type="RefSeq" id="WP_006972267.1">
    <property type="nucleotide sequence ID" value="NZ_ABCS01000029.1"/>
</dbReference>
<dbReference type="Proteomes" id="UP000005801">
    <property type="component" value="Unassembled WGS sequence"/>
</dbReference>
<comment type="caution">
    <text evidence="1">The sequence shown here is derived from an EMBL/GenBank/DDBJ whole genome shotgun (WGS) entry which is preliminary data.</text>
</comment>